<reference evidence="2 3" key="1">
    <citation type="submission" date="2019-09" db="EMBL/GenBank/DDBJ databases">
        <title>Ecophysiology of the spiral-shaped methanotroph Methylospira mobilis as revealed by the complete genome sequence.</title>
        <authorList>
            <person name="Oshkin I.Y."/>
            <person name="Dedysh S.N."/>
            <person name="Miroshnikov K."/>
            <person name="Danilova O.V."/>
            <person name="Hakobyan A."/>
            <person name="Liesack W."/>
        </authorList>
    </citation>
    <scope>NUCLEOTIDE SEQUENCE [LARGE SCALE GENOMIC DNA]</scope>
    <source>
        <strain evidence="2 3">Shm1</strain>
    </source>
</reference>
<proteinExistence type="predicted"/>
<sequence>MLRKNFALLLLMLTAGGYCAAAPARDLSAIASLPSDSFVHKSMEARKKLIHKHLPLNSREAHDFWPIYDEYQQELMLVYIQRKATITKLGRHFDAMTDDFAKQFVMESIALQEERLHVLHNYFKKFEIVLPGKQLLRFYQIENRFRSAVDAELAERIPLLK</sequence>
<dbReference type="RefSeq" id="WP_153249273.1">
    <property type="nucleotide sequence ID" value="NZ_CP044205.1"/>
</dbReference>
<evidence type="ECO:0000313" key="3">
    <source>
        <dbReference type="Proteomes" id="UP000325755"/>
    </source>
</evidence>
<dbReference type="OrthoDB" id="9153342at2"/>
<keyword evidence="3" id="KW-1185">Reference proteome</keyword>
<gene>
    <name evidence="2" type="ORF">F6R98_12240</name>
</gene>
<feature type="signal peptide" evidence="1">
    <location>
        <begin position="1"/>
        <end position="20"/>
    </location>
</feature>
<dbReference type="AlphaFoldDB" id="A0A5Q0BM38"/>
<evidence type="ECO:0000256" key="1">
    <source>
        <dbReference type="SAM" id="SignalP"/>
    </source>
</evidence>
<keyword evidence="1" id="KW-0732">Signal</keyword>
<organism evidence="2 3">
    <name type="scientific">Candidatus Methylospira mobilis</name>
    <dbReference type="NCBI Taxonomy" id="1808979"/>
    <lineage>
        <taxon>Bacteria</taxon>
        <taxon>Pseudomonadati</taxon>
        <taxon>Pseudomonadota</taxon>
        <taxon>Gammaproteobacteria</taxon>
        <taxon>Methylococcales</taxon>
        <taxon>Methylococcaceae</taxon>
        <taxon>Candidatus Methylospira</taxon>
    </lineage>
</organism>
<dbReference type="InParanoid" id="A0A5Q0BM38"/>
<protein>
    <submittedName>
        <fullName evidence="2">Uncharacterized protein</fullName>
    </submittedName>
</protein>
<dbReference type="EMBL" id="CP044205">
    <property type="protein sequence ID" value="QFY43291.1"/>
    <property type="molecule type" value="Genomic_DNA"/>
</dbReference>
<name>A0A5Q0BM38_9GAMM</name>
<dbReference type="KEGG" id="mmob:F6R98_12240"/>
<dbReference type="Proteomes" id="UP000325755">
    <property type="component" value="Chromosome"/>
</dbReference>
<feature type="chain" id="PRO_5024843466" evidence="1">
    <location>
        <begin position="21"/>
        <end position="161"/>
    </location>
</feature>
<accession>A0A5Q0BM38</accession>
<evidence type="ECO:0000313" key="2">
    <source>
        <dbReference type="EMBL" id="QFY43291.1"/>
    </source>
</evidence>